<sequence length="108" mass="12308">MSLTNDYTIALKALTAVIGLGDRTNVVTPVQSLKIYAVNKTSPAANTINTYLQLRNEGNVSVNYADIRLRYYFTSEGMQLLNFYFALNTFRFPTAWGILFHKSYRKVK</sequence>
<name>A0A926XVN2_9BACT</name>
<dbReference type="InterPro" id="IPR036966">
    <property type="entry name" value="CBM3_sf"/>
</dbReference>
<dbReference type="GO" id="GO:0005975">
    <property type="term" value="P:carbohydrate metabolic process"/>
    <property type="evidence" value="ECO:0007669"/>
    <property type="project" value="InterPro"/>
</dbReference>
<evidence type="ECO:0000313" key="2">
    <source>
        <dbReference type="EMBL" id="MBD2701468.1"/>
    </source>
</evidence>
<reference evidence="2" key="1">
    <citation type="submission" date="2020-09" db="EMBL/GenBank/DDBJ databases">
        <authorList>
            <person name="Kim M.K."/>
        </authorList>
    </citation>
    <scope>NUCLEOTIDE SEQUENCE</scope>
    <source>
        <strain evidence="2">BT702</strain>
    </source>
</reference>
<dbReference type="Proteomes" id="UP000598820">
    <property type="component" value="Unassembled WGS sequence"/>
</dbReference>
<organism evidence="2 3">
    <name type="scientific">Spirosoma profusum</name>
    <dbReference type="NCBI Taxonomy" id="2771354"/>
    <lineage>
        <taxon>Bacteria</taxon>
        <taxon>Pseudomonadati</taxon>
        <taxon>Bacteroidota</taxon>
        <taxon>Cytophagia</taxon>
        <taxon>Cytophagales</taxon>
        <taxon>Cytophagaceae</taxon>
        <taxon>Spirosoma</taxon>
    </lineage>
</organism>
<dbReference type="Pfam" id="PF00942">
    <property type="entry name" value="CBM_3"/>
    <property type="match status" value="1"/>
</dbReference>
<dbReference type="Gene3D" id="2.60.40.710">
    <property type="entry name" value="Endoglucanase-like"/>
    <property type="match status" value="1"/>
</dbReference>
<feature type="domain" description="CBM3" evidence="1">
    <location>
        <begin position="36"/>
        <end position="85"/>
    </location>
</feature>
<protein>
    <recommendedName>
        <fullName evidence="1">CBM3 domain-containing protein</fullName>
    </recommendedName>
</protein>
<dbReference type="InterPro" id="IPR001956">
    <property type="entry name" value="CBM3"/>
</dbReference>
<evidence type="ECO:0000259" key="1">
    <source>
        <dbReference type="Pfam" id="PF00942"/>
    </source>
</evidence>
<comment type="caution">
    <text evidence="2">The sequence shown here is derived from an EMBL/GenBank/DDBJ whole genome shotgun (WGS) entry which is preliminary data.</text>
</comment>
<accession>A0A926XVN2</accession>
<dbReference type="EMBL" id="JACWZY010000008">
    <property type="protein sequence ID" value="MBD2701468.1"/>
    <property type="molecule type" value="Genomic_DNA"/>
</dbReference>
<evidence type="ECO:0000313" key="3">
    <source>
        <dbReference type="Proteomes" id="UP000598820"/>
    </source>
</evidence>
<proteinExistence type="predicted"/>
<dbReference type="InterPro" id="IPR008965">
    <property type="entry name" value="CBM2/CBM3_carb-bd_dom_sf"/>
</dbReference>
<dbReference type="SUPFAM" id="SSF49384">
    <property type="entry name" value="Carbohydrate-binding domain"/>
    <property type="match status" value="1"/>
</dbReference>
<dbReference type="AlphaFoldDB" id="A0A926XVN2"/>
<gene>
    <name evidence="2" type="ORF">IC229_12525</name>
</gene>
<dbReference type="RefSeq" id="WP_190887320.1">
    <property type="nucleotide sequence ID" value="NZ_JACWZY010000008.1"/>
</dbReference>
<keyword evidence="3" id="KW-1185">Reference proteome</keyword>
<dbReference type="GO" id="GO:0030248">
    <property type="term" value="F:cellulose binding"/>
    <property type="evidence" value="ECO:0007669"/>
    <property type="project" value="InterPro"/>
</dbReference>